<dbReference type="Proteomes" id="UP000805193">
    <property type="component" value="Unassembled WGS sequence"/>
</dbReference>
<gene>
    <name evidence="1" type="ORF">HPB47_016216</name>
</gene>
<name>A0AC60QTV2_IXOPE</name>
<reference evidence="1 2" key="1">
    <citation type="journal article" date="2020" name="Cell">
        <title>Large-Scale Comparative Analyses of Tick Genomes Elucidate Their Genetic Diversity and Vector Capacities.</title>
        <authorList>
            <consortium name="Tick Genome and Microbiome Consortium (TIGMIC)"/>
            <person name="Jia N."/>
            <person name="Wang J."/>
            <person name="Shi W."/>
            <person name="Du L."/>
            <person name="Sun Y."/>
            <person name="Zhan W."/>
            <person name="Jiang J.F."/>
            <person name="Wang Q."/>
            <person name="Zhang B."/>
            <person name="Ji P."/>
            <person name="Bell-Sakyi L."/>
            <person name="Cui X.M."/>
            <person name="Yuan T.T."/>
            <person name="Jiang B.G."/>
            <person name="Yang W.F."/>
            <person name="Lam T.T."/>
            <person name="Chang Q.C."/>
            <person name="Ding S.J."/>
            <person name="Wang X.J."/>
            <person name="Zhu J.G."/>
            <person name="Ruan X.D."/>
            <person name="Zhao L."/>
            <person name="Wei J.T."/>
            <person name="Ye R.Z."/>
            <person name="Que T.C."/>
            <person name="Du C.H."/>
            <person name="Zhou Y.H."/>
            <person name="Cheng J.X."/>
            <person name="Dai P.F."/>
            <person name="Guo W.B."/>
            <person name="Han X.H."/>
            <person name="Huang E.J."/>
            <person name="Li L.F."/>
            <person name="Wei W."/>
            <person name="Gao Y.C."/>
            <person name="Liu J.Z."/>
            <person name="Shao H.Z."/>
            <person name="Wang X."/>
            <person name="Wang C.C."/>
            <person name="Yang T.C."/>
            <person name="Huo Q.B."/>
            <person name="Li W."/>
            <person name="Chen H.Y."/>
            <person name="Chen S.E."/>
            <person name="Zhou L.G."/>
            <person name="Ni X.B."/>
            <person name="Tian J.H."/>
            <person name="Sheng Y."/>
            <person name="Liu T."/>
            <person name="Pan Y.S."/>
            <person name="Xia L.Y."/>
            <person name="Li J."/>
            <person name="Zhao F."/>
            <person name="Cao W.C."/>
        </authorList>
    </citation>
    <scope>NUCLEOTIDE SEQUENCE [LARGE SCALE GENOMIC DNA]</scope>
    <source>
        <strain evidence="1">Iper-2018</strain>
    </source>
</reference>
<keyword evidence="2" id="KW-1185">Reference proteome</keyword>
<protein>
    <submittedName>
        <fullName evidence="1">Uncharacterized protein</fullName>
    </submittedName>
</protein>
<sequence length="108" mass="11960">MSRQLAASYALVLRHVVSFKHQGEQARPGEQATPQELARGEPPELFLMHVSNMEQVCAAEAQLKDFTNRTLPASWATPFGEARNDPLRMRSGKPGWVNGSAALRQIFA</sequence>
<evidence type="ECO:0000313" key="1">
    <source>
        <dbReference type="EMBL" id="KAG0440683.1"/>
    </source>
</evidence>
<evidence type="ECO:0000313" key="2">
    <source>
        <dbReference type="Proteomes" id="UP000805193"/>
    </source>
</evidence>
<dbReference type="EMBL" id="JABSTQ010004908">
    <property type="protein sequence ID" value="KAG0440683.1"/>
    <property type="molecule type" value="Genomic_DNA"/>
</dbReference>
<accession>A0AC60QTV2</accession>
<comment type="caution">
    <text evidence="1">The sequence shown here is derived from an EMBL/GenBank/DDBJ whole genome shotgun (WGS) entry which is preliminary data.</text>
</comment>
<proteinExistence type="predicted"/>
<organism evidence="1 2">
    <name type="scientific">Ixodes persulcatus</name>
    <name type="common">Taiga tick</name>
    <dbReference type="NCBI Taxonomy" id="34615"/>
    <lineage>
        <taxon>Eukaryota</taxon>
        <taxon>Metazoa</taxon>
        <taxon>Ecdysozoa</taxon>
        <taxon>Arthropoda</taxon>
        <taxon>Chelicerata</taxon>
        <taxon>Arachnida</taxon>
        <taxon>Acari</taxon>
        <taxon>Parasitiformes</taxon>
        <taxon>Ixodida</taxon>
        <taxon>Ixodoidea</taxon>
        <taxon>Ixodidae</taxon>
        <taxon>Ixodinae</taxon>
        <taxon>Ixodes</taxon>
    </lineage>
</organism>